<evidence type="ECO:0000256" key="2">
    <source>
        <dbReference type="ARBA" id="ARBA00022704"/>
    </source>
</evidence>
<evidence type="ECO:0000313" key="5">
    <source>
        <dbReference type="Proteomes" id="UP001200430"/>
    </source>
</evidence>
<dbReference type="RefSeq" id="WP_236100168.1">
    <property type="nucleotide sequence ID" value="NZ_JAKGUD010000016.1"/>
</dbReference>
<evidence type="ECO:0000259" key="3">
    <source>
        <dbReference type="Pfam" id="PF09394"/>
    </source>
</evidence>
<keyword evidence="1 4" id="KW-0646">Protease inhibitor</keyword>
<dbReference type="InterPro" id="IPR018990">
    <property type="entry name" value="Prot_inh_I42_chagasin"/>
</dbReference>
<keyword evidence="2" id="KW-0789">Thiol protease inhibitor</keyword>
<proteinExistence type="predicted"/>
<dbReference type="SUPFAM" id="SSF141066">
    <property type="entry name" value="ICP-like"/>
    <property type="match status" value="1"/>
</dbReference>
<dbReference type="Proteomes" id="UP001200430">
    <property type="component" value="Unassembled WGS sequence"/>
</dbReference>
<evidence type="ECO:0000313" key="4">
    <source>
        <dbReference type="EMBL" id="MCF4143467.1"/>
    </source>
</evidence>
<dbReference type="Pfam" id="PF09394">
    <property type="entry name" value="Inhibitor_I42"/>
    <property type="match status" value="1"/>
</dbReference>
<comment type="caution">
    <text evidence="4">The sequence shown here is derived from an EMBL/GenBank/DDBJ whole genome shotgun (WGS) entry which is preliminary data.</text>
</comment>
<keyword evidence="5" id="KW-1185">Reference proteome</keyword>
<dbReference type="Gene3D" id="2.60.40.2020">
    <property type="match status" value="1"/>
</dbReference>
<dbReference type="PROSITE" id="PS51257">
    <property type="entry name" value="PROKAR_LIPOPROTEIN"/>
    <property type="match status" value="1"/>
</dbReference>
<reference evidence="4 5" key="1">
    <citation type="submission" date="2022-01" db="EMBL/GenBank/DDBJ databases">
        <title>Dethiosulfovibrio faecalis sp. nov., a novel proteolytic, non-sulfur-reducing bacterium isolated from a marine aquaculture solid waste bioreactor.</title>
        <authorList>
            <person name="Grabowski S."/>
            <person name="Apolinario E."/>
            <person name="Schneider N."/>
            <person name="Marshall C.W."/>
            <person name="Sowers K.R."/>
        </authorList>
    </citation>
    <scope>NUCLEOTIDE SEQUENCE [LARGE SCALE GENOMIC DNA]</scope>
    <source>
        <strain evidence="4 5">DSM 12537</strain>
    </source>
</reference>
<dbReference type="EMBL" id="JAKGUD010000016">
    <property type="protein sequence ID" value="MCF4143467.1"/>
    <property type="molecule type" value="Genomic_DNA"/>
</dbReference>
<name>A0ABS9EQK0_9BACT</name>
<dbReference type="InterPro" id="IPR036331">
    <property type="entry name" value="Chagasin-like_sf"/>
</dbReference>
<accession>A0ABS9EQK0</accession>
<protein>
    <submittedName>
        <fullName evidence="4">Protease inhibitor I42 family protein</fullName>
    </submittedName>
</protein>
<sequence length="96" mass="11072">MRFRSEWLFAFVVLFLGCLFLAFPQSLWARSHVSLSGVVRDVCGRPMTGAPGHEIWLFRALEEGRSVILLDYSRSWEVDRAPERVAILVTVSEKRF</sequence>
<dbReference type="GO" id="GO:0030414">
    <property type="term" value="F:peptidase inhibitor activity"/>
    <property type="evidence" value="ECO:0007669"/>
    <property type="project" value="UniProtKB-KW"/>
</dbReference>
<gene>
    <name evidence="4" type="ORF">L2W38_11655</name>
</gene>
<organism evidence="4 5">
    <name type="scientific">Dethiosulfovibrio marinus</name>
    <dbReference type="NCBI Taxonomy" id="133532"/>
    <lineage>
        <taxon>Bacteria</taxon>
        <taxon>Thermotogati</taxon>
        <taxon>Synergistota</taxon>
        <taxon>Synergistia</taxon>
        <taxon>Synergistales</taxon>
        <taxon>Dethiosulfovibrionaceae</taxon>
        <taxon>Dethiosulfovibrio</taxon>
    </lineage>
</organism>
<feature type="domain" description="Proteinase inhibitor I42 chagasin" evidence="3">
    <location>
        <begin position="36"/>
        <end position="90"/>
    </location>
</feature>
<evidence type="ECO:0000256" key="1">
    <source>
        <dbReference type="ARBA" id="ARBA00022690"/>
    </source>
</evidence>